<dbReference type="AlphaFoldDB" id="A0A1B6HC32"/>
<sequence length="194" mass="22953">SHIKEHAEKFSIFLDNVVEISPDINNVQGVLERYRTLEHCRNECKRLLTDEMKGMLEMKRELNFILEEKVGYFKKLKNSLAMLTVRKKKANDHFIYWDRTLKRLSSYIQASKEQSFVLKHGCYDLYQTMCRRREMTPSIKKDNIEDQLKFIRETIALYKDVLRVAITVKNNQAATQLLKSRGQYSRKLTLISGI</sequence>
<gene>
    <name evidence="1" type="ORF">g.3319</name>
</gene>
<name>A0A1B6HC32_9HEMI</name>
<proteinExistence type="predicted"/>
<feature type="non-terminal residue" evidence="1">
    <location>
        <position position="1"/>
    </location>
</feature>
<dbReference type="EMBL" id="GECU01035459">
    <property type="protein sequence ID" value="JAS72247.1"/>
    <property type="molecule type" value="Transcribed_RNA"/>
</dbReference>
<accession>A0A1B6HC32</accession>
<feature type="non-terminal residue" evidence="1">
    <location>
        <position position="194"/>
    </location>
</feature>
<organism evidence="1">
    <name type="scientific">Homalodisca liturata</name>
    <dbReference type="NCBI Taxonomy" id="320908"/>
    <lineage>
        <taxon>Eukaryota</taxon>
        <taxon>Metazoa</taxon>
        <taxon>Ecdysozoa</taxon>
        <taxon>Arthropoda</taxon>
        <taxon>Hexapoda</taxon>
        <taxon>Insecta</taxon>
        <taxon>Pterygota</taxon>
        <taxon>Neoptera</taxon>
        <taxon>Paraneoptera</taxon>
        <taxon>Hemiptera</taxon>
        <taxon>Auchenorrhyncha</taxon>
        <taxon>Membracoidea</taxon>
        <taxon>Cicadellidae</taxon>
        <taxon>Cicadellinae</taxon>
        <taxon>Proconiini</taxon>
        <taxon>Homalodisca</taxon>
    </lineage>
</organism>
<protein>
    <submittedName>
        <fullName evidence="1">Uncharacterized protein</fullName>
    </submittedName>
</protein>
<reference evidence="1" key="1">
    <citation type="submission" date="2015-11" db="EMBL/GenBank/DDBJ databases">
        <title>De novo transcriptome assembly of four potential Pierce s Disease insect vectors from Arizona vineyards.</title>
        <authorList>
            <person name="Tassone E.E."/>
        </authorList>
    </citation>
    <scope>NUCLEOTIDE SEQUENCE</scope>
</reference>
<evidence type="ECO:0000313" key="1">
    <source>
        <dbReference type="EMBL" id="JAS72247.1"/>
    </source>
</evidence>